<dbReference type="Gene3D" id="1.10.443.20">
    <property type="entry name" value="Centromere DNA-binding protein complex CBF3 subunit, domain 2"/>
    <property type="match status" value="1"/>
</dbReference>
<dbReference type="EMBL" id="JAACJK010000165">
    <property type="protein sequence ID" value="KAF5323888.1"/>
    <property type="molecule type" value="Genomic_DNA"/>
</dbReference>
<dbReference type="Proteomes" id="UP000541558">
    <property type="component" value="Unassembled WGS sequence"/>
</dbReference>
<dbReference type="PANTHER" id="PTHR11081:SF75">
    <property type="entry name" value="ENDONUCLEASE, PUTATIVE (AFU_ORTHOLOGUE AFUA_3G13260)-RELATED"/>
    <property type="match status" value="1"/>
</dbReference>
<evidence type="ECO:0000259" key="2">
    <source>
        <dbReference type="SMART" id="SM00484"/>
    </source>
</evidence>
<dbReference type="Gene3D" id="3.40.50.1010">
    <property type="entry name" value="5'-nuclease"/>
    <property type="match status" value="2"/>
</dbReference>
<feature type="compositionally biased region" description="Gly residues" evidence="1">
    <location>
        <begin position="893"/>
        <end position="906"/>
    </location>
</feature>
<dbReference type="Pfam" id="PF16787">
    <property type="entry name" value="NDC10_II"/>
    <property type="match status" value="1"/>
</dbReference>
<dbReference type="InterPro" id="IPR038279">
    <property type="entry name" value="Ndc10_dom2_sf"/>
</dbReference>
<name>A0A8H5BJZ5_9AGAR</name>
<dbReference type="InterPro" id="IPR006084">
    <property type="entry name" value="XPG/Rad2"/>
</dbReference>
<protein>
    <recommendedName>
        <fullName evidence="2">XPG-I domain-containing protein</fullName>
    </recommendedName>
</protein>
<dbReference type="SUPFAM" id="SSF88723">
    <property type="entry name" value="PIN domain-like"/>
    <property type="match status" value="1"/>
</dbReference>
<dbReference type="CDD" id="cd09870">
    <property type="entry name" value="PIN_YEN1"/>
    <property type="match status" value="1"/>
</dbReference>
<dbReference type="InterPro" id="IPR031872">
    <property type="entry name" value="NDC10_II"/>
</dbReference>
<keyword evidence="4" id="KW-1185">Reference proteome</keyword>
<dbReference type="AlphaFoldDB" id="A0A8H5BJZ5"/>
<organism evidence="3 4">
    <name type="scientific">Ephemerocybe angulata</name>
    <dbReference type="NCBI Taxonomy" id="980116"/>
    <lineage>
        <taxon>Eukaryota</taxon>
        <taxon>Fungi</taxon>
        <taxon>Dikarya</taxon>
        <taxon>Basidiomycota</taxon>
        <taxon>Agaricomycotina</taxon>
        <taxon>Agaricomycetes</taxon>
        <taxon>Agaricomycetidae</taxon>
        <taxon>Agaricales</taxon>
        <taxon>Agaricineae</taxon>
        <taxon>Psathyrellaceae</taxon>
        <taxon>Ephemerocybe</taxon>
    </lineage>
</organism>
<evidence type="ECO:0000256" key="1">
    <source>
        <dbReference type="SAM" id="MobiDB-lite"/>
    </source>
</evidence>
<evidence type="ECO:0000313" key="4">
    <source>
        <dbReference type="Proteomes" id="UP000541558"/>
    </source>
</evidence>
<feature type="region of interest" description="Disordered" evidence="1">
    <location>
        <begin position="889"/>
        <end position="929"/>
    </location>
</feature>
<dbReference type="PRINTS" id="PR00853">
    <property type="entry name" value="XPGRADSUPER"/>
</dbReference>
<evidence type="ECO:0000313" key="3">
    <source>
        <dbReference type="EMBL" id="KAF5323888.1"/>
    </source>
</evidence>
<dbReference type="PANTHER" id="PTHR11081">
    <property type="entry name" value="FLAP ENDONUCLEASE FAMILY MEMBER"/>
    <property type="match status" value="1"/>
</dbReference>
<dbReference type="SMART" id="SM00484">
    <property type="entry name" value="XPGI"/>
    <property type="match status" value="1"/>
</dbReference>
<sequence length="1034" mass="113433">MGVRGAGVGTQPGCDLYIIKSVLGLQGEEKAGLKGMQSKVNPVYSVLIAHKYAERCPLAALAILCHYYFDVLNTIENEEIDWKWNKSWRTIRVLSCGKNPKKPMPEQTLFNLWAAAQDKAEVKSRLKQHFARHILPYLQRQLGVPPDETSRMGWKRGQSYYDTYAPALPKSAILAAHGFKACEPYNPVWTNVRVPEQFLALVCPMAESIAESVRGEENKQGTTYFWDMIASLRPYLFQSAAVIFKMCPKSPLFKLPALANPDVQAWMKTTFQDELTLCEARAGNAFAIGNVENAMSTSALSSANSLTSFEIQQLRAAVTEQSMAIVRLEAVFGRRTEFLSPTKGGFSMDVYEARRTGMSSGIGLGAIGFPPPRPPSTPVRTKVTAVNEDESIYTTSESGLRAYVNDSPSDPEKARVPTQVDLVLPPAEAFARPGEIVLFPPTLGRHGVTWAEVFEKIKQPKQLWKIYEPAKTLDSYEHVDALCTYMDECVAATKSKGIHSSFAGASALHPFFYRLCALLNKAANFVFVYDGPERPEIKRNKTVQRHRKLWWVGPTQLLIESFGFCIHQAPGEAEAELALLNRWGVVQAIMTADGDALLGGAPLILRTIKAKDRGADDEVTRYDDATLTSNLSFTPSRRLLFALLCGGDYSDRLCGYKSAEAVIRSGVGDNLLNLVKGAQNKAELTKAMASWKEKAHSRTLSGNLQLDTRARNSFLSALKDFPSSDTIDLYMNPKTSCTNSSYLPDSSTWDMVQQPNVHRLIEACRNQVGWSDAAELLKKLNANALEGFVLRLIYSRRCVWDEKTRSFGTPTCRLKIQGSHVEMRQAAAIHGEQFVRLELSPTELTEVFELNDLAEEAERGEAETKNVFRVWIQPQFLPEWARNLGKGVRNIGKGRGTSGPSKGGSAKGAREGSSKCRLSKGGTSKAALTGGPLKGLLQAGLSEGSSEKHSPKCCMSKAAVAEESSVLEAVGAAAEVDGNAGAGGGLSKAAGKRKVEEYVLDVVLEIGGDGEVVESEEIVKRRRPNTPPEIINLT</sequence>
<dbReference type="Pfam" id="PF00867">
    <property type="entry name" value="XPG_I"/>
    <property type="match status" value="1"/>
</dbReference>
<dbReference type="InterPro" id="IPR036279">
    <property type="entry name" value="5-3_exonuclease_C_sf"/>
</dbReference>
<dbReference type="InterPro" id="IPR006086">
    <property type="entry name" value="XPG-I_dom"/>
</dbReference>
<dbReference type="GO" id="GO:0017108">
    <property type="term" value="F:5'-flap endonuclease activity"/>
    <property type="evidence" value="ECO:0007669"/>
    <property type="project" value="TreeGrafter"/>
</dbReference>
<dbReference type="InterPro" id="IPR029060">
    <property type="entry name" value="PIN-like_dom_sf"/>
</dbReference>
<gene>
    <name evidence="3" type="ORF">D9611_008276</name>
</gene>
<dbReference type="SUPFAM" id="SSF47807">
    <property type="entry name" value="5' to 3' exonuclease, C-terminal subdomain"/>
    <property type="match status" value="1"/>
</dbReference>
<dbReference type="GO" id="GO:0006281">
    <property type="term" value="P:DNA repair"/>
    <property type="evidence" value="ECO:0007669"/>
    <property type="project" value="UniProtKB-ARBA"/>
</dbReference>
<proteinExistence type="predicted"/>
<dbReference type="GO" id="GO:0003677">
    <property type="term" value="F:DNA binding"/>
    <property type="evidence" value="ECO:0007669"/>
    <property type="project" value="InterPro"/>
</dbReference>
<accession>A0A8H5BJZ5</accession>
<feature type="domain" description="XPG-I" evidence="2">
    <location>
        <begin position="560"/>
        <end position="633"/>
    </location>
</feature>
<comment type="caution">
    <text evidence="3">The sequence shown here is derived from an EMBL/GenBank/DDBJ whole genome shotgun (WGS) entry which is preliminary data.</text>
</comment>
<dbReference type="OrthoDB" id="2959108at2759"/>
<reference evidence="3 4" key="1">
    <citation type="journal article" date="2020" name="ISME J.">
        <title>Uncovering the hidden diversity of litter-decomposition mechanisms in mushroom-forming fungi.</title>
        <authorList>
            <person name="Floudas D."/>
            <person name="Bentzer J."/>
            <person name="Ahren D."/>
            <person name="Johansson T."/>
            <person name="Persson P."/>
            <person name="Tunlid A."/>
        </authorList>
    </citation>
    <scope>NUCLEOTIDE SEQUENCE [LARGE SCALE GENOMIC DNA]</scope>
    <source>
        <strain evidence="3 4">CBS 175.51</strain>
    </source>
</reference>